<protein>
    <recommendedName>
        <fullName evidence="3">Copper resistance protein NlpE</fullName>
    </recommendedName>
</protein>
<gene>
    <name evidence="1" type="ORF">BWK62_06465</name>
</gene>
<dbReference type="PROSITE" id="PS51257">
    <property type="entry name" value="PROKAR_LIPOPROTEIN"/>
    <property type="match status" value="1"/>
</dbReference>
<evidence type="ECO:0008006" key="3">
    <source>
        <dbReference type="Google" id="ProtNLM"/>
    </source>
</evidence>
<reference evidence="1 2" key="1">
    <citation type="journal article" date="2017" name="Infect. Genet. Evol.">
        <title>Comparative genome analysis of fish pathogen Flavobacterium columnare reveals extensive sequence diversity within the species.</title>
        <authorList>
            <person name="Kayansamruaj P."/>
            <person name="Dong H.T."/>
            <person name="Hirono I."/>
            <person name="Kondo H."/>
            <person name="Senapin S."/>
            <person name="Rodkhum C."/>
        </authorList>
    </citation>
    <scope>NUCLEOTIDE SEQUENCE [LARGE SCALE GENOMIC DNA]</scope>
    <source>
        <strain evidence="1 2">1214</strain>
    </source>
</reference>
<comment type="caution">
    <text evidence="1">The sequence shown here is derived from an EMBL/GenBank/DDBJ whole genome shotgun (WGS) entry which is preliminary data.</text>
</comment>
<organism evidence="1 2">
    <name type="scientific">Flavobacterium columnare</name>
    <dbReference type="NCBI Taxonomy" id="996"/>
    <lineage>
        <taxon>Bacteria</taxon>
        <taxon>Pseudomonadati</taxon>
        <taxon>Bacteroidota</taxon>
        <taxon>Flavobacteriia</taxon>
        <taxon>Flavobacteriales</taxon>
        <taxon>Flavobacteriaceae</taxon>
        <taxon>Flavobacterium</taxon>
    </lineage>
</organism>
<dbReference type="InterPro" id="IPR007298">
    <property type="entry name" value="Cu-R_lipoprotein_NlpE"/>
</dbReference>
<dbReference type="AlphaFoldDB" id="A0A246GB88"/>
<evidence type="ECO:0000313" key="1">
    <source>
        <dbReference type="EMBL" id="OWP77799.1"/>
    </source>
</evidence>
<proteinExistence type="predicted"/>
<dbReference type="Pfam" id="PF04170">
    <property type="entry name" value="NlpE"/>
    <property type="match status" value="1"/>
</dbReference>
<dbReference type="OrthoDB" id="5348860at2"/>
<dbReference type="Gene3D" id="2.40.128.640">
    <property type="match status" value="1"/>
</dbReference>
<dbReference type="Proteomes" id="UP000198034">
    <property type="component" value="Unassembled WGS sequence"/>
</dbReference>
<name>A0A246GB88_9FLAO</name>
<accession>A0A246GB88</accession>
<evidence type="ECO:0000313" key="2">
    <source>
        <dbReference type="Proteomes" id="UP000198034"/>
    </source>
</evidence>
<dbReference type="EMBL" id="MTCY01000014">
    <property type="protein sequence ID" value="OWP77799.1"/>
    <property type="molecule type" value="Genomic_DNA"/>
</dbReference>
<sequence length="406" mass="46488">MKKGLFVFSVLLTLASCNDKKKDQNSENSQENNFLGVYKGTLPCADCSGIEVELVLNSNKTFLYNNLYLSQDNHAYKDKGTYTINNDTLILQKGKEQTHFLIGQDKLTLLDLNKKLIKGNFASYYILNKQKKYDYAGRYDIFYNSNENYKQTVSISPEKNQYKLVFSASKIKNKENCSFTGYGEVKNDTLWVNISNDSKQKVWMYVVPSHDNLGIEVFTPKYEDRFKMMYYCGGGGSLAGKYFKSIIKAGSIGDLNASTSIEDVLKLIPSAQITKKKGEGEFVDEVYDDYEIETQNKEKLFTITPPLNNGNLKEKINRVLIESPIFKTDKGINKQSTFEDLKKAYKISRIEPIEDGIVVHVDEIKASFSISKKSLKTGWWNEKTKTVDETKIALDSHFENFILWWN</sequence>